<organism evidence="2 3">
    <name type="scientific">Parasynechococcus marenigrum (strain WH8102)</name>
    <dbReference type="NCBI Taxonomy" id="84588"/>
    <lineage>
        <taxon>Bacteria</taxon>
        <taxon>Bacillati</taxon>
        <taxon>Cyanobacteriota</taxon>
        <taxon>Cyanophyceae</taxon>
        <taxon>Synechococcales</taxon>
        <taxon>Prochlorococcaceae</taxon>
        <taxon>Parasynechococcus</taxon>
        <taxon>Parasynechococcus marenigrum</taxon>
    </lineage>
</organism>
<dbReference type="STRING" id="84588.SYNW1161"/>
<evidence type="ECO:0000313" key="2">
    <source>
        <dbReference type="EMBL" id="CAE07676.1"/>
    </source>
</evidence>
<sequence>MTFNDNHDADNNATANRVHFDSQLPDINQPKKRKFTDVLPILLSCRVRLNDTQREQLKKVWRDIRANEAPQPMSNPGSTVRSYSAATTTSAEKALNTSSLIISDLISTRDTIALTTIIELERVFGIELLSKEAFMAAAENYYQYNKEGRYE</sequence>
<proteinExistence type="predicted"/>
<reference evidence="2 3" key="1">
    <citation type="journal article" date="2003" name="Nature">
        <title>The genome of a motile marine Synechococcus.</title>
        <authorList>
            <person name="Palenik B."/>
            <person name="Brahamsha B."/>
            <person name="Larimer F."/>
            <person name="Land M."/>
            <person name="Hauser L."/>
            <person name="Chain P."/>
            <person name="Lamerdin J."/>
            <person name="Regala W."/>
            <person name="Allen E.A."/>
            <person name="McCarren J."/>
            <person name="Paulsen I."/>
            <person name="Dufresne A."/>
            <person name="Partensky F."/>
            <person name="Webb E."/>
            <person name="Waterbury J."/>
        </authorList>
    </citation>
    <scope>NUCLEOTIDE SEQUENCE [LARGE SCALE GENOMIC DNA]</scope>
    <source>
        <strain evidence="2 3">WH8102</strain>
    </source>
</reference>
<protein>
    <submittedName>
        <fullName evidence="2">Uncharacterized protein</fullName>
    </submittedName>
</protein>
<dbReference type="AlphaFoldDB" id="Q7U725"/>
<evidence type="ECO:0000256" key="1">
    <source>
        <dbReference type="SAM" id="MobiDB-lite"/>
    </source>
</evidence>
<gene>
    <name evidence="2" type="ordered locus">SYNW1161</name>
</gene>
<accession>Q7U725</accession>
<keyword evidence="3" id="KW-1185">Reference proteome</keyword>
<name>Q7U725_PARMW</name>
<feature type="region of interest" description="Disordered" evidence="1">
    <location>
        <begin position="1"/>
        <end position="25"/>
    </location>
</feature>
<evidence type="ECO:0000313" key="3">
    <source>
        <dbReference type="Proteomes" id="UP000001422"/>
    </source>
</evidence>
<dbReference type="HOGENOM" id="CLU_1730519_0_0_3"/>
<dbReference type="EMBL" id="BX569692">
    <property type="protein sequence ID" value="CAE07676.1"/>
    <property type="molecule type" value="Genomic_DNA"/>
</dbReference>
<feature type="compositionally biased region" description="Basic and acidic residues" evidence="1">
    <location>
        <begin position="1"/>
        <end position="10"/>
    </location>
</feature>
<dbReference type="KEGG" id="syw:SYNW1161"/>
<dbReference type="RefSeq" id="WP_011128026.1">
    <property type="nucleotide sequence ID" value="NC_005070.1"/>
</dbReference>
<dbReference type="Proteomes" id="UP000001422">
    <property type="component" value="Chromosome"/>
</dbReference>